<evidence type="ECO:0000313" key="1">
    <source>
        <dbReference type="EMBL" id="QCX02264.1"/>
    </source>
</evidence>
<sequence>MFLHTHPYQPFLFKEATKLIVGTLPPPRFTTGDLKEDDVNFCYGSRDGQLWPILDRIFELGLRYDNSKDAIQQRQEFLVERKIGICDIVESAERDKIDASDLGMQRIKLRNLVGFLQKYQRVKTLLFTGGNSKNGPEYFFRRHLKEHQVTLKVINNKVPRIHEFELPREIGQGDPSNGEATVQLQGRSNLTSRKITTVSLTAPSGAANRAVGSMEAYKRMKDQNPDFNTLDFRVLQYKEFF</sequence>
<dbReference type="KEGG" id="asag:FGM00_03370"/>
<dbReference type="RefSeq" id="WP_138854600.1">
    <property type="nucleotide sequence ID" value="NZ_CP040710.1"/>
</dbReference>
<dbReference type="Gene3D" id="3.40.470.10">
    <property type="entry name" value="Uracil-DNA glycosylase-like domain"/>
    <property type="match status" value="1"/>
</dbReference>
<proteinExistence type="predicted"/>
<keyword evidence="2" id="KW-1185">Reference proteome</keyword>
<evidence type="ECO:0000313" key="2">
    <source>
        <dbReference type="Proteomes" id="UP000310017"/>
    </source>
</evidence>
<dbReference type="EMBL" id="CP040710">
    <property type="protein sequence ID" value="QCX02264.1"/>
    <property type="molecule type" value="Genomic_DNA"/>
</dbReference>
<name>A0A5B7SZK1_9FLAO</name>
<protein>
    <submittedName>
        <fullName evidence="1">Uracil-DNA glycosylase family protein</fullName>
    </submittedName>
</protein>
<dbReference type="AlphaFoldDB" id="A0A5B7SZK1"/>
<dbReference type="OrthoDB" id="1422214at2"/>
<organism evidence="1 2">
    <name type="scientific">Aggregatimonas sangjinii</name>
    <dbReference type="NCBI Taxonomy" id="2583587"/>
    <lineage>
        <taxon>Bacteria</taxon>
        <taxon>Pseudomonadati</taxon>
        <taxon>Bacteroidota</taxon>
        <taxon>Flavobacteriia</taxon>
        <taxon>Flavobacteriales</taxon>
        <taxon>Flavobacteriaceae</taxon>
        <taxon>Aggregatimonas</taxon>
    </lineage>
</organism>
<gene>
    <name evidence="1" type="ORF">FGM00_03370</name>
</gene>
<reference evidence="1 2" key="1">
    <citation type="submission" date="2019-05" db="EMBL/GenBank/DDBJ databases">
        <title>Genome sequencing of F202Z8.</title>
        <authorList>
            <person name="Kwon Y.M."/>
        </authorList>
    </citation>
    <scope>NUCLEOTIDE SEQUENCE [LARGE SCALE GENOMIC DNA]</scope>
    <source>
        <strain evidence="1 2">F202Z8</strain>
    </source>
</reference>
<dbReference type="SUPFAM" id="SSF52141">
    <property type="entry name" value="Uracil-DNA glycosylase-like"/>
    <property type="match status" value="1"/>
</dbReference>
<dbReference type="Proteomes" id="UP000310017">
    <property type="component" value="Chromosome"/>
</dbReference>
<dbReference type="InterPro" id="IPR036895">
    <property type="entry name" value="Uracil-DNA_glycosylase-like_sf"/>
</dbReference>
<accession>A0A5B7SZK1</accession>